<dbReference type="EMBL" id="LK996017">
    <property type="protein sequence ID" value="CDX03411.1"/>
    <property type="molecule type" value="Genomic_DNA"/>
</dbReference>
<name>A0A098B6A7_DESHA</name>
<dbReference type="AlphaFoldDB" id="A0A098B6A7"/>
<protein>
    <submittedName>
        <fullName evidence="1">Uncharacterized protein</fullName>
    </submittedName>
</protein>
<proteinExistence type="predicted"/>
<dbReference type="PATRIC" id="fig|49338.4.peg.3787"/>
<organism evidence="1">
    <name type="scientific">Desulfitobacterium hafniense</name>
    <name type="common">Desulfitobacterium frappieri</name>
    <dbReference type="NCBI Taxonomy" id="49338"/>
    <lineage>
        <taxon>Bacteria</taxon>
        <taxon>Bacillati</taxon>
        <taxon>Bacillota</taxon>
        <taxon>Clostridia</taxon>
        <taxon>Eubacteriales</taxon>
        <taxon>Desulfitobacteriaceae</taxon>
        <taxon>Desulfitobacterium</taxon>
    </lineage>
</organism>
<dbReference type="RefSeq" id="WP_208926001.1">
    <property type="nucleotide sequence ID" value="NZ_LK996017.1"/>
</dbReference>
<sequence>MDKTVVVFTLQEDGRYGRPQMYAEEDKITVNFFPDFMVDLRQVFEGI</sequence>
<evidence type="ECO:0000313" key="1">
    <source>
        <dbReference type="EMBL" id="CDX03411.1"/>
    </source>
</evidence>
<gene>
    <name evidence="1" type="ORF">DPCES_3525</name>
</gene>
<reference evidence="1" key="1">
    <citation type="submission" date="2014-07" db="EMBL/GenBank/DDBJ databases">
        <authorList>
            <person name="Hornung V.Bastian."/>
        </authorList>
    </citation>
    <scope>NUCLEOTIDE SEQUENCE</scope>
    <source>
        <strain evidence="1">PCE-S</strain>
    </source>
</reference>
<accession>A0A098B6A7</accession>